<comment type="caution">
    <text evidence="1">The sequence shown here is derived from an EMBL/GenBank/DDBJ whole genome shotgun (WGS) entry which is preliminary data.</text>
</comment>
<accession>A0A7D9LWS3</accession>
<dbReference type="Proteomes" id="UP001152795">
    <property type="component" value="Unassembled WGS sequence"/>
</dbReference>
<dbReference type="AlphaFoldDB" id="A0A7D9LWS3"/>
<keyword evidence="2" id="KW-1185">Reference proteome</keyword>
<evidence type="ECO:0000313" key="1">
    <source>
        <dbReference type="EMBL" id="CAB4039650.1"/>
    </source>
</evidence>
<gene>
    <name evidence="1" type="ORF">PACLA_8A000302</name>
</gene>
<proteinExistence type="predicted"/>
<reference evidence="1" key="1">
    <citation type="submission" date="2020-04" db="EMBL/GenBank/DDBJ databases">
        <authorList>
            <person name="Alioto T."/>
            <person name="Alioto T."/>
            <person name="Gomez Garrido J."/>
        </authorList>
    </citation>
    <scope>NUCLEOTIDE SEQUENCE</scope>
    <source>
        <strain evidence="1">A484AB</strain>
    </source>
</reference>
<dbReference type="EMBL" id="CACRXK020025693">
    <property type="protein sequence ID" value="CAB4039650.1"/>
    <property type="molecule type" value="Genomic_DNA"/>
</dbReference>
<name>A0A7D9LWS3_PARCT</name>
<organism evidence="1 2">
    <name type="scientific">Paramuricea clavata</name>
    <name type="common">Red gorgonian</name>
    <name type="synonym">Violescent sea-whip</name>
    <dbReference type="NCBI Taxonomy" id="317549"/>
    <lineage>
        <taxon>Eukaryota</taxon>
        <taxon>Metazoa</taxon>
        <taxon>Cnidaria</taxon>
        <taxon>Anthozoa</taxon>
        <taxon>Octocorallia</taxon>
        <taxon>Malacalcyonacea</taxon>
        <taxon>Plexauridae</taxon>
        <taxon>Paramuricea</taxon>
    </lineage>
</organism>
<sequence>MLRQISYILALAILFAANFVKGDSDEDYNDRVIIIIAVAAVLFGLSLILLVLTACGIYALRYKRKG</sequence>
<protein>
    <submittedName>
        <fullName evidence="1">Uncharacterized protein</fullName>
    </submittedName>
</protein>
<evidence type="ECO:0000313" key="2">
    <source>
        <dbReference type="Proteomes" id="UP001152795"/>
    </source>
</evidence>